<dbReference type="Pfam" id="PF01728">
    <property type="entry name" value="FtsJ"/>
    <property type="match status" value="1"/>
</dbReference>
<dbReference type="Gene3D" id="3.40.50.12760">
    <property type="match status" value="1"/>
</dbReference>
<dbReference type="EMBL" id="KM596836">
    <property type="protein sequence ID" value="AKN80646.1"/>
    <property type="molecule type" value="Genomic_DNA"/>
</dbReference>
<dbReference type="PROSITE" id="PS51613">
    <property type="entry name" value="SAM_MT_RRMJ"/>
    <property type="match status" value="1"/>
</dbReference>
<dbReference type="OrthoDB" id="19069at10239"/>
<proteinExistence type="predicted"/>
<organism evidence="2 3">
    <name type="scientific">Perigonia lusca single nucleopolyhedrovirus</name>
    <dbReference type="NCBI Taxonomy" id="1675865"/>
    <lineage>
        <taxon>Viruses</taxon>
        <taxon>Viruses incertae sedis</taxon>
        <taxon>Naldaviricetes</taxon>
        <taxon>Lefavirales</taxon>
        <taxon>Baculoviridae</taxon>
        <taxon>Alphabaculovirus</taxon>
        <taxon>Alphabaculovirus peluscae</taxon>
        <taxon>Perigonia lusca nucleopolyhedrovirus</taxon>
    </lineage>
</organism>
<dbReference type="GeneID" id="26040076"/>
<keyword evidence="3" id="KW-1185">Reference proteome</keyword>
<evidence type="ECO:0000259" key="1">
    <source>
        <dbReference type="PROSITE" id="PS51613"/>
    </source>
</evidence>
<dbReference type="InterPro" id="IPR002877">
    <property type="entry name" value="RNA_MeTrfase_FtsJ_dom"/>
</dbReference>
<accession>A0A0M3WN32</accession>
<dbReference type="Proteomes" id="UP000204667">
    <property type="component" value="Segment"/>
</dbReference>
<protein>
    <submittedName>
        <fullName evidence="2">Methyltransferase 1</fullName>
    </submittedName>
</protein>
<evidence type="ECO:0000313" key="2">
    <source>
        <dbReference type="EMBL" id="AKN80646.1"/>
    </source>
</evidence>
<evidence type="ECO:0000313" key="3">
    <source>
        <dbReference type="Proteomes" id="UP000204667"/>
    </source>
</evidence>
<dbReference type="InterPro" id="IPR025816">
    <property type="entry name" value="RrmJ-type_MeTrfase"/>
</dbReference>
<dbReference type="GO" id="GO:0004483">
    <property type="term" value="F:methyltransferase cap1 activity"/>
    <property type="evidence" value="ECO:0007669"/>
    <property type="project" value="TreeGrafter"/>
</dbReference>
<dbReference type="PANTHER" id="PTHR16121:SF0">
    <property type="entry name" value="CAP-SPECIFIC MRNA (NUCLEOSIDE-2'-O-)-METHYLTRANSFERASE 1"/>
    <property type="match status" value="1"/>
</dbReference>
<gene>
    <name evidence="2" type="primary">mtase-1</name>
</gene>
<dbReference type="KEGG" id="vg:26040076"/>
<keyword evidence="2" id="KW-0808">Transferase</keyword>
<reference evidence="2 3" key="1">
    <citation type="journal article" date="2016" name="Sci. Rep.">
        <title>Genome sequence of Perigonia lusca single nucleopolyhedrovirus: insights into the evolution of a nucleotide metabolism enzyme in the family Baculoviridae.</title>
        <authorList>
            <person name="Ardisson-Araujo D.M."/>
            <person name="Lima R.N."/>
            <person name="Melo F.L."/>
            <person name="Clem R.J."/>
            <person name="Huang N."/>
            <person name="Bao S.N."/>
            <person name="Sosa-Gomez D.R."/>
            <person name="Ribeiro B.M."/>
        </authorList>
    </citation>
    <scope>NUCLEOTIDE SEQUENCE [LARGE SCALE GENOMIC DNA]</scope>
</reference>
<dbReference type="GO" id="GO:0006370">
    <property type="term" value="P:7-methylguanosine mRNA capping"/>
    <property type="evidence" value="ECO:0007669"/>
    <property type="project" value="UniProtKB-ARBA"/>
</dbReference>
<dbReference type="InterPro" id="IPR029063">
    <property type="entry name" value="SAM-dependent_MTases_sf"/>
</dbReference>
<feature type="domain" description="RrmJ-type SAM-dependent 2'-O-MTase" evidence="1">
    <location>
        <begin position="43"/>
        <end position="231"/>
    </location>
</feature>
<dbReference type="InterPro" id="IPR050851">
    <property type="entry name" value="mRNA_Cap_2O-Ribose_MeTrfase"/>
</dbReference>
<dbReference type="GO" id="GO:0032259">
    <property type="term" value="P:methylation"/>
    <property type="evidence" value="ECO:0007669"/>
    <property type="project" value="UniProtKB-KW"/>
</dbReference>
<sequence length="270" mass="31128">MTLTTLLRFKSDIDNLRHQLDIYSSREIRLARDEMESLTSRHKRRNRCFHKLAELDRQFNLCKNVDTYLDLCGGPGQFAKYMHSVNLNCRGYGVTLRNSPCDYTFAHPNFSKIYGRDNTGDIFDEYVRFEIKLLCENNCDLILADGAFDVAGRENYQEKLTLPLIQKEIDIIYMCLKPGGSCIIKIFDTYEAKTARALNDFVSHFAEHTVYKPPSSRPANSEKYLVCQVFDKNTPKTKITAKLNIAKFATKQKKALQRLIGIIKSKKVQT</sequence>
<name>A0A0M3WN32_9ABAC</name>
<keyword evidence="2" id="KW-0489">Methyltransferase</keyword>
<dbReference type="SUPFAM" id="SSF53335">
    <property type="entry name" value="S-adenosyl-L-methionine-dependent methyltransferases"/>
    <property type="match status" value="1"/>
</dbReference>
<dbReference type="RefSeq" id="YP_009165665.1">
    <property type="nucleotide sequence ID" value="NC_027923.1"/>
</dbReference>
<dbReference type="PANTHER" id="PTHR16121">
    <property type="entry name" value="CAP-SPECIFIC MRNA (NUCLEOSIDE-2'-O-)-METHYLTRANSFERASE 1-RELATED"/>
    <property type="match status" value="1"/>
</dbReference>